<evidence type="ECO:0000313" key="2">
    <source>
        <dbReference type="Proteomes" id="UP000663879"/>
    </source>
</evidence>
<dbReference type="EMBL" id="CAJNOC010000383">
    <property type="protein sequence ID" value="CAF0753588.1"/>
    <property type="molecule type" value="Genomic_DNA"/>
</dbReference>
<dbReference type="AlphaFoldDB" id="A0A813PDT8"/>
<sequence>MGPKEVSKKFRKKNGAVDGKKVELIWNDELEKWLLRVSIYDFVIEYIPGQKNTIADSLSRLPDENQPNLVPEENYLDNLVAIVEEDDEGDEEVDNLNNSFENNQIIALLYKQYDQLQLVEGILYRIYEDENGFYVTQFVLPAKSGHPLINHLHISILNAHLGRNKTTVKIKEGFVINSKNKKKQIEKGSLALSAKKKHSSKNRLKVHFQESALISDFKQNRDVRDAFGLVEALQFVPESDVPYAFVKIKEKFEQLSKLCDLF</sequence>
<gene>
    <name evidence="1" type="ORF">OXX778_LOCUS4049</name>
</gene>
<keyword evidence="2" id="KW-1185">Reference proteome</keyword>
<dbReference type="Proteomes" id="UP000663879">
    <property type="component" value="Unassembled WGS sequence"/>
</dbReference>
<reference evidence="1" key="1">
    <citation type="submission" date="2021-02" db="EMBL/GenBank/DDBJ databases">
        <authorList>
            <person name="Nowell W R."/>
        </authorList>
    </citation>
    <scope>NUCLEOTIDE SEQUENCE</scope>
    <source>
        <strain evidence="1">Ploen Becks lab</strain>
    </source>
</reference>
<accession>A0A813PDT8</accession>
<dbReference type="OrthoDB" id="4369127at2759"/>
<proteinExistence type="predicted"/>
<protein>
    <submittedName>
        <fullName evidence="1">Uncharacterized protein</fullName>
    </submittedName>
</protein>
<evidence type="ECO:0000313" key="1">
    <source>
        <dbReference type="EMBL" id="CAF0753588.1"/>
    </source>
</evidence>
<name>A0A813PDT8_9BILA</name>
<organism evidence="1 2">
    <name type="scientific">Brachionus calyciflorus</name>
    <dbReference type="NCBI Taxonomy" id="104777"/>
    <lineage>
        <taxon>Eukaryota</taxon>
        <taxon>Metazoa</taxon>
        <taxon>Spiralia</taxon>
        <taxon>Gnathifera</taxon>
        <taxon>Rotifera</taxon>
        <taxon>Eurotatoria</taxon>
        <taxon>Monogononta</taxon>
        <taxon>Pseudotrocha</taxon>
        <taxon>Ploima</taxon>
        <taxon>Brachionidae</taxon>
        <taxon>Brachionus</taxon>
    </lineage>
</organism>
<comment type="caution">
    <text evidence="1">The sequence shown here is derived from an EMBL/GenBank/DDBJ whole genome shotgun (WGS) entry which is preliminary data.</text>
</comment>